<organism evidence="1 2">
    <name type="scientific">Umboniibacter marinipuniceus</name>
    <dbReference type="NCBI Taxonomy" id="569599"/>
    <lineage>
        <taxon>Bacteria</taxon>
        <taxon>Pseudomonadati</taxon>
        <taxon>Pseudomonadota</taxon>
        <taxon>Gammaproteobacteria</taxon>
        <taxon>Cellvibrionales</taxon>
        <taxon>Cellvibrionaceae</taxon>
        <taxon>Umboniibacter</taxon>
    </lineage>
</organism>
<comment type="caution">
    <text evidence="1">The sequence shown here is derived from an EMBL/GenBank/DDBJ whole genome shotgun (WGS) entry which is preliminary data.</text>
</comment>
<dbReference type="EMBL" id="REFJ01000001">
    <property type="protein sequence ID" value="RMA82677.1"/>
    <property type="molecule type" value="Genomic_DNA"/>
</dbReference>
<sequence length="458" mass="52880">MLNDNQLALIPIDICVPVQVFRADYTIVQNNQLPFVREFILRLLELSNMTKDQIGKFMGFTEKETEVALGQMINLDEIQVNDKGKFQLTPKAQGYFSSQQENRPKTQCLEDIRKEFRFDLLTFSYVKSNEKVGSATSAIRIYPSTEAISTSGKSAKSAFQRYFHQIHEEEDFRYLTIDNPDLYKISSFKKQSEKFQRFNQVYGLDTDRNRVEPIQSPDFLSKEEVVAFLSKHLRDNRPANNHREIATVFDSFDYEFGVSSLKRGYLDVAEYGIEARRSVLSGDKYKPLVGSLILNDNWSIFEKQLDAAINASPKKSVNVTWIAPSDGYWAKSEYQLQHFKNLSAKKKVNLEVFLPVPHRKDRKVRKGYINQFRPLKESLRGFVEGYLKGCGEVVIINDRAAFVMCYLYQNNDFLPIPFGFLTEDPHVISELISSFKSYLSQLDGEFESRDLGSLHKLK</sequence>
<gene>
    <name evidence="1" type="ORF">DFR27_0630</name>
</gene>
<dbReference type="OrthoDB" id="9177208at2"/>
<dbReference type="RefSeq" id="WP_121875993.1">
    <property type="nucleotide sequence ID" value="NZ_REFJ01000001.1"/>
</dbReference>
<keyword evidence="2" id="KW-1185">Reference proteome</keyword>
<reference evidence="1 2" key="1">
    <citation type="submission" date="2018-10" db="EMBL/GenBank/DDBJ databases">
        <title>Genomic Encyclopedia of Type Strains, Phase IV (KMG-IV): sequencing the most valuable type-strain genomes for metagenomic binning, comparative biology and taxonomic classification.</title>
        <authorList>
            <person name="Goeker M."/>
        </authorList>
    </citation>
    <scope>NUCLEOTIDE SEQUENCE [LARGE SCALE GENOMIC DNA]</scope>
    <source>
        <strain evidence="1 2">DSM 25080</strain>
    </source>
</reference>
<accession>A0A3M0ADU8</accession>
<proteinExistence type="predicted"/>
<evidence type="ECO:0000313" key="1">
    <source>
        <dbReference type="EMBL" id="RMA82677.1"/>
    </source>
</evidence>
<evidence type="ECO:0000313" key="2">
    <source>
        <dbReference type="Proteomes" id="UP000267187"/>
    </source>
</evidence>
<name>A0A3M0ADU8_9GAMM</name>
<protein>
    <submittedName>
        <fullName evidence="1">Uncharacterized protein</fullName>
    </submittedName>
</protein>
<dbReference type="Proteomes" id="UP000267187">
    <property type="component" value="Unassembled WGS sequence"/>
</dbReference>
<dbReference type="AlphaFoldDB" id="A0A3M0ADU8"/>